<proteinExistence type="predicted"/>
<keyword evidence="2" id="KW-1185">Reference proteome</keyword>
<sequence length="147" mass="17520">MTHTTRRRTPQEKKTLSLTRDRRNAYGENDKASRRCIPANKRRVNRVNRRVERHHLSVALHGDEEIRDRAEQRLLAHTRETWRKAADLPLGEYQARQRNRRVQRHEWHLFEQYVHGQRAVPDDLDAQTAHAVGLFQNLWALHSQAQV</sequence>
<dbReference type="RefSeq" id="WP_307247283.1">
    <property type="nucleotide sequence ID" value="NZ_JAUSQZ010000001.1"/>
</dbReference>
<evidence type="ECO:0000313" key="2">
    <source>
        <dbReference type="Proteomes" id="UP001235712"/>
    </source>
</evidence>
<gene>
    <name evidence="1" type="ORF">J2S57_005011</name>
</gene>
<comment type="caution">
    <text evidence="1">The sequence shown here is derived from an EMBL/GenBank/DDBJ whole genome shotgun (WGS) entry which is preliminary data.</text>
</comment>
<name>A0ABT9P9V6_9ACTN</name>
<dbReference type="EMBL" id="JAUSQZ010000001">
    <property type="protein sequence ID" value="MDP9829262.1"/>
    <property type="molecule type" value="Genomic_DNA"/>
</dbReference>
<protein>
    <submittedName>
        <fullName evidence="1">Uncharacterized protein</fullName>
    </submittedName>
</protein>
<evidence type="ECO:0000313" key="1">
    <source>
        <dbReference type="EMBL" id="MDP9829262.1"/>
    </source>
</evidence>
<accession>A0ABT9P9V6</accession>
<reference evidence="1 2" key="1">
    <citation type="submission" date="2023-07" db="EMBL/GenBank/DDBJ databases">
        <title>Sequencing the genomes of 1000 actinobacteria strains.</title>
        <authorList>
            <person name="Klenk H.-P."/>
        </authorList>
    </citation>
    <scope>NUCLEOTIDE SEQUENCE [LARGE SCALE GENOMIC DNA]</scope>
    <source>
        <strain evidence="1 2">DSM 44388</strain>
    </source>
</reference>
<organism evidence="1 2">
    <name type="scientific">Kineosporia succinea</name>
    <dbReference type="NCBI Taxonomy" id="84632"/>
    <lineage>
        <taxon>Bacteria</taxon>
        <taxon>Bacillati</taxon>
        <taxon>Actinomycetota</taxon>
        <taxon>Actinomycetes</taxon>
        <taxon>Kineosporiales</taxon>
        <taxon>Kineosporiaceae</taxon>
        <taxon>Kineosporia</taxon>
    </lineage>
</organism>
<dbReference type="Proteomes" id="UP001235712">
    <property type="component" value="Unassembled WGS sequence"/>
</dbReference>